<dbReference type="PANTHER" id="PTHR34467">
    <property type="entry name" value="TRANSMEMBRANE PROTEIN"/>
    <property type="match status" value="1"/>
</dbReference>
<gene>
    <name evidence="3" type="ORF">VNO78_10254</name>
</gene>
<name>A0AAN9SQR7_PSOTE</name>
<accession>A0AAN9SQR7</accession>
<evidence type="ECO:0000313" key="3">
    <source>
        <dbReference type="EMBL" id="KAK7399079.1"/>
    </source>
</evidence>
<feature type="signal peptide" evidence="2">
    <location>
        <begin position="1"/>
        <end position="26"/>
    </location>
</feature>
<dbReference type="EMBL" id="JAYMYS010000003">
    <property type="protein sequence ID" value="KAK7399079.1"/>
    <property type="molecule type" value="Genomic_DNA"/>
</dbReference>
<evidence type="ECO:0000313" key="4">
    <source>
        <dbReference type="Proteomes" id="UP001386955"/>
    </source>
</evidence>
<feature type="chain" id="PRO_5042880776" description="Transmembrane protein" evidence="2">
    <location>
        <begin position="27"/>
        <end position="71"/>
    </location>
</feature>
<reference evidence="3 4" key="1">
    <citation type="submission" date="2024-01" db="EMBL/GenBank/DDBJ databases">
        <title>The genomes of 5 underutilized Papilionoideae crops provide insights into root nodulation and disease resistanc.</title>
        <authorList>
            <person name="Jiang F."/>
        </authorList>
    </citation>
    <scope>NUCLEOTIDE SEQUENCE [LARGE SCALE GENOMIC DNA]</scope>
    <source>
        <strain evidence="3">DUOXIRENSHENG_FW03</strain>
        <tissue evidence="3">Leaves</tissue>
    </source>
</reference>
<keyword evidence="2" id="KW-0732">Signal</keyword>
<protein>
    <recommendedName>
        <fullName evidence="5">Transmembrane protein</fullName>
    </recommendedName>
</protein>
<dbReference type="AlphaFoldDB" id="A0AAN9SQR7"/>
<feature type="region of interest" description="Disordered" evidence="1">
    <location>
        <begin position="45"/>
        <end position="71"/>
    </location>
</feature>
<organism evidence="3 4">
    <name type="scientific">Psophocarpus tetragonolobus</name>
    <name type="common">Winged bean</name>
    <name type="synonym">Dolichos tetragonolobus</name>
    <dbReference type="NCBI Taxonomy" id="3891"/>
    <lineage>
        <taxon>Eukaryota</taxon>
        <taxon>Viridiplantae</taxon>
        <taxon>Streptophyta</taxon>
        <taxon>Embryophyta</taxon>
        <taxon>Tracheophyta</taxon>
        <taxon>Spermatophyta</taxon>
        <taxon>Magnoliopsida</taxon>
        <taxon>eudicotyledons</taxon>
        <taxon>Gunneridae</taxon>
        <taxon>Pentapetalae</taxon>
        <taxon>rosids</taxon>
        <taxon>fabids</taxon>
        <taxon>Fabales</taxon>
        <taxon>Fabaceae</taxon>
        <taxon>Papilionoideae</taxon>
        <taxon>50 kb inversion clade</taxon>
        <taxon>NPAAA clade</taxon>
        <taxon>indigoferoid/millettioid clade</taxon>
        <taxon>Phaseoleae</taxon>
        <taxon>Psophocarpus</taxon>
    </lineage>
</organism>
<proteinExistence type="predicted"/>
<keyword evidence="4" id="KW-1185">Reference proteome</keyword>
<comment type="caution">
    <text evidence="3">The sequence shown here is derived from an EMBL/GenBank/DDBJ whole genome shotgun (WGS) entry which is preliminary data.</text>
</comment>
<dbReference type="Proteomes" id="UP001386955">
    <property type="component" value="Unassembled WGS sequence"/>
</dbReference>
<evidence type="ECO:0008006" key="5">
    <source>
        <dbReference type="Google" id="ProtNLM"/>
    </source>
</evidence>
<sequence length="71" mass="8147">MDSKLRFSIIIFLLLFVQLYPARVNSLRMRVDVVKSPTQVKGRKVLNLDTDDYKESGANQRNDQGKTKPHG</sequence>
<evidence type="ECO:0000256" key="2">
    <source>
        <dbReference type="SAM" id="SignalP"/>
    </source>
</evidence>
<evidence type="ECO:0000256" key="1">
    <source>
        <dbReference type="SAM" id="MobiDB-lite"/>
    </source>
</evidence>
<dbReference type="PANTHER" id="PTHR34467:SF3">
    <property type="entry name" value="PROTEIN, PUTATIVE-RELATED"/>
    <property type="match status" value="1"/>
</dbReference>